<keyword evidence="2" id="KW-0808">Transferase</keyword>
<name>A0ABP4FSS6_9ACTN</name>
<organism evidence="5 6">
    <name type="scientific">Streptomyces hebeiensis</name>
    <dbReference type="NCBI Taxonomy" id="229486"/>
    <lineage>
        <taxon>Bacteria</taxon>
        <taxon>Bacillati</taxon>
        <taxon>Actinomycetota</taxon>
        <taxon>Actinomycetes</taxon>
        <taxon>Kitasatosporales</taxon>
        <taxon>Streptomycetaceae</taxon>
        <taxon>Streptomyces</taxon>
    </lineage>
</organism>
<evidence type="ECO:0000313" key="6">
    <source>
        <dbReference type="Proteomes" id="UP001501371"/>
    </source>
</evidence>
<evidence type="ECO:0000313" key="5">
    <source>
        <dbReference type="EMBL" id="GAA1195585.1"/>
    </source>
</evidence>
<dbReference type="SUPFAM" id="SSF53335">
    <property type="entry name" value="S-adenosyl-L-methionine-dependent methyltransferases"/>
    <property type="match status" value="1"/>
</dbReference>
<reference evidence="6" key="1">
    <citation type="journal article" date="2019" name="Int. J. Syst. Evol. Microbiol.">
        <title>The Global Catalogue of Microorganisms (GCM) 10K type strain sequencing project: providing services to taxonomists for standard genome sequencing and annotation.</title>
        <authorList>
            <consortium name="The Broad Institute Genomics Platform"/>
            <consortium name="The Broad Institute Genome Sequencing Center for Infectious Disease"/>
            <person name="Wu L."/>
            <person name="Ma J."/>
        </authorList>
    </citation>
    <scope>NUCLEOTIDE SEQUENCE [LARGE SCALE GENOMIC DNA]</scope>
    <source>
        <strain evidence="6">JCM 12696</strain>
    </source>
</reference>
<feature type="domain" description="Methyltransferase" evidence="4">
    <location>
        <begin position="54"/>
        <end position="144"/>
    </location>
</feature>
<sequence length="227" mass="24536">MTDPSYLRTTRAGYDAIAVEYAETFGRALETDTWGRAMLGAFAELVIADGSGPVADLGCGPGRLTPHLNELGLDVFGVDLSPAMIEVARSAHPHLRFEVGSMSALDIGDGALGGIVAWYSIVHTPPEDVHELFDEFHRVLAPGGRLLLAFQVGDGIFHLPTAFDKRTDLDYHRWTPDRLAELLEKAGFEIGARLERARESGERTPQAYLLAHKPATPPDDAEGASSS</sequence>
<gene>
    <name evidence="5" type="ORF">GCM10009654_60760</name>
</gene>
<keyword evidence="6" id="KW-1185">Reference proteome</keyword>
<dbReference type="RefSeq" id="WP_344283649.1">
    <property type="nucleotide sequence ID" value="NZ_BAAAKV010000078.1"/>
</dbReference>
<keyword evidence="1 5" id="KW-0489">Methyltransferase</keyword>
<accession>A0ABP4FSS6</accession>
<dbReference type="InterPro" id="IPR041698">
    <property type="entry name" value="Methyltransf_25"/>
</dbReference>
<dbReference type="PANTHER" id="PTHR43861:SF1">
    <property type="entry name" value="TRANS-ACONITATE 2-METHYLTRANSFERASE"/>
    <property type="match status" value="1"/>
</dbReference>
<dbReference type="GO" id="GO:0008168">
    <property type="term" value="F:methyltransferase activity"/>
    <property type="evidence" value="ECO:0007669"/>
    <property type="project" value="UniProtKB-KW"/>
</dbReference>
<dbReference type="EMBL" id="BAAAKV010000078">
    <property type="protein sequence ID" value="GAA1195585.1"/>
    <property type="molecule type" value="Genomic_DNA"/>
</dbReference>
<evidence type="ECO:0000259" key="4">
    <source>
        <dbReference type="Pfam" id="PF13649"/>
    </source>
</evidence>
<dbReference type="Proteomes" id="UP001501371">
    <property type="component" value="Unassembled WGS sequence"/>
</dbReference>
<dbReference type="Pfam" id="PF13649">
    <property type="entry name" value="Methyltransf_25"/>
    <property type="match status" value="1"/>
</dbReference>
<dbReference type="CDD" id="cd02440">
    <property type="entry name" value="AdoMet_MTases"/>
    <property type="match status" value="1"/>
</dbReference>
<feature type="region of interest" description="Disordered" evidence="3">
    <location>
        <begin position="197"/>
        <end position="227"/>
    </location>
</feature>
<protein>
    <submittedName>
        <fullName evidence="5">Class I SAM-dependent methyltransferase</fullName>
    </submittedName>
</protein>
<evidence type="ECO:0000256" key="2">
    <source>
        <dbReference type="ARBA" id="ARBA00022679"/>
    </source>
</evidence>
<dbReference type="Gene3D" id="3.40.50.150">
    <property type="entry name" value="Vaccinia Virus protein VP39"/>
    <property type="match status" value="1"/>
</dbReference>
<dbReference type="PANTHER" id="PTHR43861">
    <property type="entry name" value="TRANS-ACONITATE 2-METHYLTRANSFERASE-RELATED"/>
    <property type="match status" value="1"/>
</dbReference>
<dbReference type="InterPro" id="IPR029063">
    <property type="entry name" value="SAM-dependent_MTases_sf"/>
</dbReference>
<evidence type="ECO:0000256" key="3">
    <source>
        <dbReference type="SAM" id="MobiDB-lite"/>
    </source>
</evidence>
<proteinExistence type="predicted"/>
<evidence type="ECO:0000256" key="1">
    <source>
        <dbReference type="ARBA" id="ARBA00022603"/>
    </source>
</evidence>
<comment type="caution">
    <text evidence="5">The sequence shown here is derived from an EMBL/GenBank/DDBJ whole genome shotgun (WGS) entry which is preliminary data.</text>
</comment>
<dbReference type="GO" id="GO:0032259">
    <property type="term" value="P:methylation"/>
    <property type="evidence" value="ECO:0007669"/>
    <property type="project" value="UniProtKB-KW"/>
</dbReference>